<organism evidence="9 10">
    <name type="scientific">Pristionchus mayeri</name>
    <dbReference type="NCBI Taxonomy" id="1317129"/>
    <lineage>
        <taxon>Eukaryota</taxon>
        <taxon>Metazoa</taxon>
        <taxon>Ecdysozoa</taxon>
        <taxon>Nematoda</taxon>
        <taxon>Chromadorea</taxon>
        <taxon>Rhabditida</taxon>
        <taxon>Rhabditina</taxon>
        <taxon>Diplogasteromorpha</taxon>
        <taxon>Diplogasteroidea</taxon>
        <taxon>Neodiplogasteridae</taxon>
        <taxon>Pristionchus</taxon>
    </lineage>
</organism>
<evidence type="ECO:0000256" key="2">
    <source>
        <dbReference type="ARBA" id="ARBA00022669"/>
    </source>
</evidence>
<dbReference type="PANTHER" id="PTHR23301:SF0">
    <property type="entry name" value="CHITIN-BINDING TYPE-2 DOMAIN-CONTAINING PROTEIN-RELATED"/>
    <property type="match status" value="1"/>
</dbReference>
<feature type="compositionally biased region" description="Polar residues" evidence="7">
    <location>
        <begin position="446"/>
        <end position="455"/>
    </location>
</feature>
<keyword evidence="10" id="KW-1185">Reference proteome</keyword>
<feature type="compositionally biased region" description="Pro residues" evidence="7">
    <location>
        <begin position="456"/>
        <end position="465"/>
    </location>
</feature>
<dbReference type="InterPro" id="IPR036508">
    <property type="entry name" value="Chitin-bd_dom_sf"/>
</dbReference>
<dbReference type="GO" id="GO:0008061">
    <property type="term" value="F:chitin binding"/>
    <property type="evidence" value="ECO:0007669"/>
    <property type="project" value="UniProtKB-KW"/>
</dbReference>
<feature type="domain" description="Chitin-binding type-2" evidence="8">
    <location>
        <begin position="74"/>
        <end position="130"/>
    </location>
</feature>
<dbReference type="PROSITE" id="PS50940">
    <property type="entry name" value="CHIT_BIND_II"/>
    <property type="match status" value="3"/>
</dbReference>
<feature type="non-terminal residue" evidence="9">
    <location>
        <position position="513"/>
    </location>
</feature>
<accession>A0AAN5C6S4</accession>
<feature type="domain" description="Chitin-binding type-2" evidence="8">
    <location>
        <begin position="246"/>
        <end position="302"/>
    </location>
</feature>
<dbReference type="Gene3D" id="3.20.20.80">
    <property type="entry name" value="Glycosidases"/>
    <property type="match status" value="2"/>
</dbReference>
<dbReference type="SMART" id="SM00494">
    <property type="entry name" value="ChtBD2"/>
    <property type="match status" value="4"/>
</dbReference>
<keyword evidence="2" id="KW-0147">Chitin-binding</keyword>
<evidence type="ECO:0000256" key="5">
    <source>
        <dbReference type="ARBA" id="ARBA00023157"/>
    </source>
</evidence>
<evidence type="ECO:0000313" key="9">
    <source>
        <dbReference type="EMBL" id="GMR32057.1"/>
    </source>
</evidence>
<dbReference type="PANTHER" id="PTHR23301">
    <property type="entry name" value="CHITIN BINDING PERITROPHIN-A"/>
    <property type="match status" value="1"/>
</dbReference>
<feature type="region of interest" description="Disordered" evidence="7">
    <location>
        <begin position="441"/>
        <end position="473"/>
    </location>
</feature>
<dbReference type="EMBL" id="BTRK01000001">
    <property type="protein sequence ID" value="GMR32057.1"/>
    <property type="molecule type" value="Genomic_DNA"/>
</dbReference>
<evidence type="ECO:0000256" key="7">
    <source>
        <dbReference type="SAM" id="MobiDB-lite"/>
    </source>
</evidence>
<keyword evidence="3" id="KW-0732">Signal</keyword>
<evidence type="ECO:0000256" key="4">
    <source>
        <dbReference type="ARBA" id="ARBA00022737"/>
    </source>
</evidence>
<evidence type="ECO:0000256" key="6">
    <source>
        <dbReference type="ARBA" id="ARBA00023180"/>
    </source>
</evidence>
<dbReference type="GO" id="GO:0005576">
    <property type="term" value="C:extracellular region"/>
    <property type="evidence" value="ECO:0007669"/>
    <property type="project" value="InterPro"/>
</dbReference>
<dbReference type="SUPFAM" id="SSF57625">
    <property type="entry name" value="Invertebrate chitin-binding proteins"/>
    <property type="match status" value="4"/>
</dbReference>
<dbReference type="Proteomes" id="UP001328107">
    <property type="component" value="Unassembled WGS sequence"/>
</dbReference>
<name>A0AAN5C6S4_9BILA</name>
<proteinExistence type="predicted"/>
<gene>
    <name evidence="9" type="ORF">PMAYCL1PPCAC_02250</name>
</gene>
<protein>
    <recommendedName>
        <fullName evidence="8">Chitin-binding type-2 domain-containing protein</fullName>
    </recommendedName>
</protein>
<dbReference type="InterPro" id="IPR051940">
    <property type="entry name" value="Chitin_bind-dev_reg"/>
</dbReference>
<keyword evidence="5" id="KW-1015">Disulfide bond</keyword>
<sequence>MNPFRLMMNCPSGLFYDISTKMCNVKETIAACGGCTNPFPSSVIPAAAPSQPVSSYSYSPPTATVAPLRDVPVESFCAGKVDGVYSSGCEAFYQSCSNGYTFKMACPSGLVYDIPSRSCDRKENVVACGGTKPYSAPAVPSIPAAVPATPMVTSDNFCAGKTDGIYTIGDCATGLFFDVSSNQCEYREKVVACGGSPLLPAAPAAPSYPRPSATVAPAAAPAAPVDYSRPAVPPKEDKPVLKDVNDRSCTGQKDGFYGEGCNPFFYSCLNGAAYKMACPTGLFYDLELQSCEYKGVVPNCGGRRIEVTATPSPSIANLPRAPVDNSQCNGKKDGIYPAADCSQEYISCQAGLVRKENCQTGLIYNQANQMCDYRENVAKCSARSDVLPTRAPTAEYGRTTSSPIRPAHDKYDSHKAEYQKKPALSPVPDFLFSVKIRRRIPRESKTTSSEDSSPIPTIPFNPPLLPLHHRPHPRNGSASRALALILVAAPICQALTAISVTTFSKPLCTLEQI</sequence>
<feature type="domain" description="Chitin-binding type-2" evidence="8">
    <location>
        <begin position="325"/>
        <end position="382"/>
    </location>
</feature>
<evidence type="ECO:0000256" key="1">
    <source>
        <dbReference type="ARBA" id="ARBA00022473"/>
    </source>
</evidence>
<dbReference type="Pfam" id="PF01607">
    <property type="entry name" value="CBM_14"/>
    <property type="match status" value="3"/>
</dbReference>
<dbReference type="Gene3D" id="2.170.140.10">
    <property type="entry name" value="Chitin binding domain"/>
    <property type="match status" value="1"/>
</dbReference>
<evidence type="ECO:0000256" key="3">
    <source>
        <dbReference type="ARBA" id="ARBA00022729"/>
    </source>
</evidence>
<reference evidence="10" key="1">
    <citation type="submission" date="2022-10" db="EMBL/GenBank/DDBJ databases">
        <title>Genome assembly of Pristionchus species.</title>
        <authorList>
            <person name="Yoshida K."/>
            <person name="Sommer R.J."/>
        </authorList>
    </citation>
    <scope>NUCLEOTIDE SEQUENCE [LARGE SCALE GENOMIC DNA]</scope>
    <source>
        <strain evidence="10">RS5460</strain>
    </source>
</reference>
<keyword evidence="6" id="KW-0325">Glycoprotein</keyword>
<keyword evidence="4" id="KW-0677">Repeat</keyword>
<dbReference type="InterPro" id="IPR002557">
    <property type="entry name" value="Chitin-bd_dom"/>
</dbReference>
<evidence type="ECO:0000259" key="8">
    <source>
        <dbReference type="PROSITE" id="PS50940"/>
    </source>
</evidence>
<dbReference type="AlphaFoldDB" id="A0AAN5C6S4"/>
<keyword evidence="1" id="KW-0217">Developmental protein</keyword>
<comment type="caution">
    <text evidence="9">The sequence shown here is derived from an EMBL/GenBank/DDBJ whole genome shotgun (WGS) entry which is preliminary data.</text>
</comment>
<evidence type="ECO:0000313" key="10">
    <source>
        <dbReference type="Proteomes" id="UP001328107"/>
    </source>
</evidence>